<keyword evidence="2" id="KW-0812">Transmembrane</keyword>
<name>A0ABR1T7N7_9PEZI</name>
<dbReference type="PROSITE" id="PS50011">
    <property type="entry name" value="PROTEIN_KINASE_DOM"/>
    <property type="match status" value="1"/>
</dbReference>
<dbReference type="InterPro" id="IPR000719">
    <property type="entry name" value="Prot_kinase_dom"/>
</dbReference>
<protein>
    <submittedName>
        <fullName evidence="4">FAD binding domain protein</fullName>
    </submittedName>
</protein>
<feature type="compositionally biased region" description="Polar residues" evidence="1">
    <location>
        <begin position="737"/>
        <end position="751"/>
    </location>
</feature>
<accession>A0ABR1T7N7</accession>
<feature type="transmembrane region" description="Helical" evidence="2">
    <location>
        <begin position="1178"/>
        <end position="1198"/>
    </location>
</feature>
<feature type="region of interest" description="Disordered" evidence="1">
    <location>
        <begin position="791"/>
        <end position="860"/>
    </location>
</feature>
<comment type="caution">
    <text evidence="4">The sequence shown here is derived from an EMBL/GenBank/DDBJ whole genome shotgun (WGS) entry which is preliminary data.</text>
</comment>
<dbReference type="InterPro" id="IPR011009">
    <property type="entry name" value="Kinase-like_dom_sf"/>
</dbReference>
<dbReference type="Proteomes" id="UP001444661">
    <property type="component" value="Unassembled WGS sequence"/>
</dbReference>
<evidence type="ECO:0000313" key="5">
    <source>
        <dbReference type="Proteomes" id="UP001444661"/>
    </source>
</evidence>
<feature type="transmembrane region" description="Helical" evidence="2">
    <location>
        <begin position="1204"/>
        <end position="1223"/>
    </location>
</feature>
<dbReference type="PANTHER" id="PTHR24359">
    <property type="entry name" value="SERINE/THREONINE-PROTEIN KINASE SBK1"/>
    <property type="match status" value="1"/>
</dbReference>
<feature type="compositionally biased region" description="Basic and acidic residues" evidence="1">
    <location>
        <begin position="791"/>
        <end position="809"/>
    </location>
</feature>
<dbReference type="SMART" id="SM00220">
    <property type="entry name" value="S_TKc"/>
    <property type="match status" value="1"/>
</dbReference>
<dbReference type="SUPFAM" id="SSF56112">
    <property type="entry name" value="Protein kinase-like (PK-like)"/>
    <property type="match status" value="1"/>
</dbReference>
<dbReference type="PANTHER" id="PTHR24359:SF37">
    <property type="entry name" value="PROTEIN KINASE DOMAIN-CONTAINING PROTEIN"/>
    <property type="match status" value="1"/>
</dbReference>
<keyword evidence="2" id="KW-1133">Transmembrane helix</keyword>
<organism evidence="4 5">
    <name type="scientific">Apiospora rasikravindrae</name>
    <dbReference type="NCBI Taxonomy" id="990691"/>
    <lineage>
        <taxon>Eukaryota</taxon>
        <taxon>Fungi</taxon>
        <taxon>Dikarya</taxon>
        <taxon>Ascomycota</taxon>
        <taxon>Pezizomycotina</taxon>
        <taxon>Sordariomycetes</taxon>
        <taxon>Xylariomycetidae</taxon>
        <taxon>Amphisphaeriales</taxon>
        <taxon>Apiosporaceae</taxon>
        <taxon>Apiospora</taxon>
    </lineage>
</organism>
<feature type="region of interest" description="Disordered" evidence="1">
    <location>
        <begin position="734"/>
        <end position="753"/>
    </location>
</feature>
<evidence type="ECO:0000259" key="3">
    <source>
        <dbReference type="PROSITE" id="PS50011"/>
    </source>
</evidence>
<sequence length="1227" mass="140364">MSANIAGGKGKARLPTPGAGADIPLFDEHDLPILDSNNEATIGQLLHKFKFHHIDATADGSNVEEFWPDKVLERILSRDRIIRDLKRKRGVFAGMQHWRGSECETLVRKQWSISVPYFRLDRRGKAVHREFHGSTMLPWRRVEPKDRLTWNADNRDEGGYAIVQGVMMARSSYNFDPVLKHLKLYPNGFALKKIKTSPKDVLDPKLIKLYAMEVGMLKQFSDPSQPHLIFLLSSFTWKNDLCFLFPHADCELSAYWEFVQKEPLPELEYRKWISRQLCGITNAVRTLHAGSVATEIYNDGKKRYCRHGDIRPENILWFRSDVDRYGILVLSDMGVSTFNRTVSRSKQPKSYVAQIPGYHPPEAVMAGGEVDRTFDIWSLGCIYLEMMAWALGGCRYVLEFKDARINEPATHVKSDVFYKIGIIDSRGDQVCMANLKDSVVMHEYCTPFISSVLNTIEGKMLVERRLLYPQGTSSNVYKNVTQAGVEVDMAPDIRPWVFKSTLSTAQLENEEGHDEEQHKEELDEAVGYDSDIADNEIESTFPPVQEHDEEHREEEHDEEMEFDNDKSYNSDVASVASSIFSGLSVMSSNSSQSNSDQIAIQALADLFQQDVVLVSILPRAISAVGPDRFERNVAKLLARYSRNLRKEASPGPQFQTSSFVGRYRSRVANLIRIRMSTVNDRRPITTELDTRTDDRARLNEWIALQLKPDHDSAVPATPVDIPSEAVQNVEDIDNTEFDGNNSDDSQNSEGVSDSPLDALREVTEFLKSAQAMQTLRMEFRQWLKIGDECPEDSEHQELEQEQEGERDSEVLEGQEGQEVQEVQQSDPNAATQPEKPSERSDTVETPMPRPQATQRRRQPIGLFTYRPRNLACLLDDLLYMLPFREKLCSWMAPPVPAGKTRIWWRCKDCGESLYGDVRLANPDAVQDIRNRLQGSIQTDHQSQQQGQQDDRPLVKWISSWNWILNMRESISGALRRLFAPPPELPVYRTRSTAAPSDPRDNLYLLLCVDKGGIKSLHQELLRDIRDDVELFEFLRELYYSIRPRQRDWFTLRSLKTVSLVRFDMDANRYPVVYTDDNAYACRRRDSADCVCFPSKRRIESNEYKCTPVPKEKEPEVHPALLHEHLTHYFKRPHAFTEPQRYILDQVPKRVNGPLTAPPNNLAAGWGLYFEEGRSHRPVYIAVVTIFLVGNMLSLLSAINKKDYGQMAAAILPMAPLVIMVVRLQDKI</sequence>
<proteinExistence type="predicted"/>
<dbReference type="Pfam" id="PF00069">
    <property type="entry name" value="Pkinase"/>
    <property type="match status" value="1"/>
</dbReference>
<reference evidence="4 5" key="1">
    <citation type="submission" date="2023-01" db="EMBL/GenBank/DDBJ databases">
        <title>Analysis of 21 Apiospora genomes using comparative genomics revels a genus with tremendous synthesis potential of carbohydrate active enzymes and secondary metabolites.</title>
        <authorList>
            <person name="Sorensen T."/>
        </authorList>
    </citation>
    <scope>NUCLEOTIDE SEQUENCE [LARGE SCALE GENOMIC DNA]</scope>
    <source>
        <strain evidence="4 5">CBS 33761</strain>
    </source>
</reference>
<feature type="domain" description="Protein kinase" evidence="3">
    <location>
        <begin position="149"/>
        <end position="476"/>
    </location>
</feature>
<dbReference type="EMBL" id="JAQQWK010000005">
    <property type="protein sequence ID" value="KAK8041733.1"/>
    <property type="molecule type" value="Genomic_DNA"/>
</dbReference>
<keyword evidence="5" id="KW-1185">Reference proteome</keyword>
<feature type="compositionally biased region" description="Basic and acidic residues" evidence="1">
    <location>
        <begin position="545"/>
        <end position="554"/>
    </location>
</feature>
<evidence type="ECO:0000256" key="2">
    <source>
        <dbReference type="SAM" id="Phobius"/>
    </source>
</evidence>
<feature type="region of interest" description="Disordered" evidence="1">
    <location>
        <begin position="543"/>
        <end position="564"/>
    </location>
</feature>
<keyword evidence="2" id="KW-0472">Membrane</keyword>
<evidence type="ECO:0000313" key="4">
    <source>
        <dbReference type="EMBL" id="KAK8041733.1"/>
    </source>
</evidence>
<dbReference type="Gene3D" id="1.10.510.10">
    <property type="entry name" value="Transferase(Phosphotransferase) domain 1"/>
    <property type="match status" value="1"/>
</dbReference>
<feature type="compositionally biased region" description="Low complexity" evidence="1">
    <location>
        <begin position="813"/>
        <end position="824"/>
    </location>
</feature>
<evidence type="ECO:0000256" key="1">
    <source>
        <dbReference type="SAM" id="MobiDB-lite"/>
    </source>
</evidence>
<gene>
    <name evidence="4" type="ORF">PG993_006256</name>
</gene>